<evidence type="ECO:0000256" key="4">
    <source>
        <dbReference type="ARBA" id="ARBA00023136"/>
    </source>
</evidence>
<protein>
    <submittedName>
        <fullName evidence="7">Transporter, major facilitator subfamily protein</fullName>
    </submittedName>
</protein>
<dbReference type="EMBL" id="KB007860">
    <property type="protein sequence ID" value="ELR23153.1"/>
    <property type="molecule type" value="Genomic_DNA"/>
</dbReference>
<sequence>MALPNFANYVLPFWFSRWVSLAAGVYLMILSGSFYLFSVYSSTINVIFGYTTAQTNLVGTLGNVGLSFPSHRSLPFPFAYPHASMPAGGLFSVLGGLWLDRFGPRSTVIIGGIMSFVGYFLLWAAANWFNTIPSYVLGLFSFTLGQGSCWIYSVALKINTQNFRAKDRGKVVGSLICFFGLGSGVLTEMGLMNRVMFVIVMAVVLALYQTGASLAGGLTTVTPLPFGIALLVLMLGFLLVPVKTGPLVFFRSRLAEEEGKVVTDGIALMVNDDLMEASDDDLKRSLRDSSLKPNSDLEDLSLLQVLKRLDFYILFVSYFLCTGPGITAVNNLAEMVFANVKVEPDVTITIFVALFSTCNMLGRMAMGWISDWVTTRLGKPARVLFLVFSAFLMGLVQLWFSFAKSVWLLYPGVIALGIAGGGVFFCVPTLTIEFFGFKNFATNFGIINLAAAAGSPVFSTLIAGMLNDHYKEDGNFLTVDYEGGPTTSHCNNKFCFRYSFWVNAGACAIGVVLSLWLWHRRITYERALIHRR</sequence>
<feature type="transmembrane region" description="Helical" evidence="5">
    <location>
        <begin position="408"/>
        <end position="432"/>
    </location>
</feature>
<dbReference type="OMA" id="FIWMATS"/>
<dbReference type="AlphaFoldDB" id="L8HEG5"/>
<dbReference type="InterPro" id="IPR011701">
    <property type="entry name" value="MFS"/>
</dbReference>
<keyword evidence="8" id="KW-1185">Reference proteome</keyword>
<proteinExistence type="predicted"/>
<organism evidence="7 8">
    <name type="scientific">Acanthamoeba castellanii (strain ATCC 30010 / Neff)</name>
    <dbReference type="NCBI Taxonomy" id="1257118"/>
    <lineage>
        <taxon>Eukaryota</taxon>
        <taxon>Amoebozoa</taxon>
        <taxon>Discosea</taxon>
        <taxon>Longamoebia</taxon>
        <taxon>Centramoebida</taxon>
        <taxon>Acanthamoebidae</taxon>
        <taxon>Acanthamoeba</taxon>
    </lineage>
</organism>
<dbReference type="PROSITE" id="PS50850">
    <property type="entry name" value="MFS"/>
    <property type="match status" value="1"/>
</dbReference>
<feature type="transmembrane region" description="Helical" evidence="5">
    <location>
        <begin position="228"/>
        <end position="250"/>
    </location>
</feature>
<dbReference type="GO" id="GO:0022857">
    <property type="term" value="F:transmembrane transporter activity"/>
    <property type="evidence" value="ECO:0007669"/>
    <property type="project" value="InterPro"/>
</dbReference>
<feature type="transmembrane region" description="Helical" evidence="5">
    <location>
        <begin position="498"/>
        <end position="518"/>
    </location>
</feature>
<gene>
    <name evidence="7" type="ORF">ACA1_342870</name>
</gene>
<dbReference type="Gene3D" id="1.20.1250.20">
    <property type="entry name" value="MFS general substrate transporter like domains"/>
    <property type="match status" value="1"/>
</dbReference>
<dbReference type="Pfam" id="PF07690">
    <property type="entry name" value="MFS_1"/>
    <property type="match status" value="1"/>
</dbReference>
<keyword evidence="2 5" id="KW-0812">Transmembrane</keyword>
<dbReference type="VEuPathDB" id="AmoebaDB:ACA1_342870"/>
<dbReference type="GeneID" id="14924126"/>
<feature type="transmembrane region" description="Helical" evidence="5">
    <location>
        <begin position="106"/>
        <end position="126"/>
    </location>
</feature>
<feature type="transmembrane region" description="Helical" evidence="5">
    <location>
        <begin position="383"/>
        <end position="402"/>
    </location>
</feature>
<feature type="transmembrane region" description="Helical" evidence="5">
    <location>
        <begin position="175"/>
        <end position="208"/>
    </location>
</feature>
<evidence type="ECO:0000313" key="7">
    <source>
        <dbReference type="EMBL" id="ELR23153.1"/>
    </source>
</evidence>
<feature type="transmembrane region" description="Helical" evidence="5">
    <location>
        <begin position="309"/>
        <end position="326"/>
    </location>
</feature>
<dbReference type="PANTHER" id="PTHR21576:SF158">
    <property type="entry name" value="RIBOSOMAL RNA-PROCESSING PROTEIN 12-LIKE CONSERVED DOMAIN-CONTAINING PROTEIN"/>
    <property type="match status" value="1"/>
</dbReference>
<keyword evidence="3 5" id="KW-1133">Transmembrane helix</keyword>
<feature type="transmembrane region" description="Helical" evidence="5">
    <location>
        <begin position="444"/>
        <end position="466"/>
    </location>
</feature>
<feature type="domain" description="Major facilitator superfamily (MFS) profile" evidence="6">
    <location>
        <begin position="296"/>
        <end position="532"/>
    </location>
</feature>
<dbReference type="Proteomes" id="UP000011083">
    <property type="component" value="Unassembled WGS sequence"/>
</dbReference>
<evidence type="ECO:0000259" key="6">
    <source>
        <dbReference type="PROSITE" id="PS50850"/>
    </source>
</evidence>
<dbReference type="KEGG" id="acan:ACA1_342870"/>
<comment type="subcellular location">
    <subcellularLocation>
        <location evidence="1">Membrane</location>
        <topology evidence="1">Multi-pass membrane protein</topology>
    </subcellularLocation>
</comment>
<dbReference type="PANTHER" id="PTHR21576">
    <property type="entry name" value="UNCHARACTERIZED NODULIN-LIKE PROTEIN"/>
    <property type="match status" value="1"/>
</dbReference>
<feature type="transmembrane region" description="Helical" evidence="5">
    <location>
        <begin position="346"/>
        <end position="362"/>
    </location>
</feature>
<dbReference type="InterPro" id="IPR036259">
    <property type="entry name" value="MFS_trans_sf"/>
</dbReference>
<dbReference type="OrthoDB" id="410267at2759"/>
<feature type="transmembrane region" description="Helical" evidence="5">
    <location>
        <begin position="15"/>
        <end position="37"/>
    </location>
</feature>
<dbReference type="STRING" id="1257118.L8HEG5"/>
<dbReference type="GO" id="GO:0016020">
    <property type="term" value="C:membrane"/>
    <property type="evidence" value="ECO:0007669"/>
    <property type="project" value="UniProtKB-SubCell"/>
</dbReference>
<reference evidence="7 8" key="1">
    <citation type="journal article" date="2013" name="Genome Biol.">
        <title>Genome of Acanthamoeba castellanii highlights extensive lateral gene transfer and early evolution of tyrosine kinase signaling.</title>
        <authorList>
            <person name="Clarke M."/>
            <person name="Lohan A.J."/>
            <person name="Liu B."/>
            <person name="Lagkouvardos I."/>
            <person name="Roy S."/>
            <person name="Zafar N."/>
            <person name="Bertelli C."/>
            <person name="Schilde C."/>
            <person name="Kianianmomeni A."/>
            <person name="Burglin T.R."/>
            <person name="Frech C."/>
            <person name="Turcotte B."/>
            <person name="Kopec K.O."/>
            <person name="Synnott J.M."/>
            <person name="Choo C."/>
            <person name="Paponov I."/>
            <person name="Finkler A."/>
            <person name="Soon Heng Tan C."/>
            <person name="Hutchins A.P."/>
            <person name="Weinmeier T."/>
            <person name="Rattei T."/>
            <person name="Chu J.S."/>
            <person name="Gimenez G."/>
            <person name="Irimia M."/>
            <person name="Rigden D.J."/>
            <person name="Fitzpatrick D.A."/>
            <person name="Lorenzo-Morales J."/>
            <person name="Bateman A."/>
            <person name="Chiu C.H."/>
            <person name="Tang P."/>
            <person name="Hegemann P."/>
            <person name="Fromm H."/>
            <person name="Raoult D."/>
            <person name="Greub G."/>
            <person name="Miranda-Saavedra D."/>
            <person name="Chen N."/>
            <person name="Nash P."/>
            <person name="Ginger M.L."/>
            <person name="Horn M."/>
            <person name="Schaap P."/>
            <person name="Caler L."/>
            <person name="Loftus B."/>
        </authorList>
    </citation>
    <scope>NUCLEOTIDE SEQUENCE [LARGE SCALE GENOMIC DNA]</scope>
    <source>
        <strain evidence="7 8">Neff</strain>
    </source>
</reference>
<evidence type="ECO:0000256" key="3">
    <source>
        <dbReference type="ARBA" id="ARBA00022989"/>
    </source>
</evidence>
<dbReference type="RefSeq" id="XP_004352681.1">
    <property type="nucleotide sequence ID" value="XM_004352629.1"/>
</dbReference>
<feature type="transmembrane region" description="Helical" evidence="5">
    <location>
        <begin position="78"/>
        <end position="99"/>
    </location>
</feature>
<accession>L8HEG5</accession>
<dbReference type="SUPFAM" id="SSF103473">
    <property type="entry name" value="MFS general substrate transporter"/>
    <property type="match status" value="1"/>
</dbReference>
<keyword evidence="4 5" id="KW-0472">Membrane</keyword>
<evidence type="ECO:0000256" key="2">
    <source>
        <dbReference type="ARBA" id="ARBA00022692"/>
    </source>
</evidence>
<name>L8HEG5_ACACF</name>
<evidence type="ECO:0000313" key="8">
    <source>
        <dbReference type="Proteomes" id="UP000011083"/>
    </source>
</evidence>
<evidence type="ECO:0000256" key="1">
    <source>
        <dbReference type="ARBA" id="ARBA00004141"/>
    </source>
</evidence>
<feature type="transmembrane region" description="Helical" evidence="5">
    <location>
        <begin position="44"/>
        <end position="66"/>
    </location>
</feature>
<dbReference type="InterPro" id="IPR020846">
    <property type="entry name" value="MFS_dom"/>
</dbReference>
<evidence type="ECO:0000256" key="5">
    <source>
        <dbReference type="SAM" id="Phobius"/>
    </source>
</evidence>
<feature type="transmembrane region" description="Helical" evidence="5">
    <location>
        <begin position="132"/>
        <end position="154"/>
    </location>
</feature>